<protein>
    <submittedName>
        <fullName evidence="1">Uncharacterized protein</fullName>
    </submittedName>
</protein>
<evidence type="ECO:0000313" key="2">
    <source>
        <dbReference type="Proteomes" id="UP001150942"/>
    </source>
</evidence>
<organism evidence="1 2">
    <name type="scientific">Penicillium cf. viridicatum</name>
    <dbReference type="NCBI Taxonomy" id="2972119"/>
    <lineage>
        <taxon>Eukaryota</taxon>
        <taxon>Fungi</taxon>
        <taxon>Dikarya</taxon>
        <taxon>Ascomycota</taxon>
        <taxon>Pezizomycotina</taxon>
        <taxon>Eurotiomycetes</taxon>
        <taxon>Eurotiomycetidae</taxon>
        <taxon>Eurotiales</taxon>
        <taxon>Aspergillaceae</taxon>
        <taxon>Penicillium</taxon>
    </lineage>
</organism>
<accession>A0A9W9SZD0</accession>
<comment type="caution">
    <text evidence="1">The sequence shown here is derived from an EMBL/GenBank/DDBJ whole genome shotgun (WGS) entry which is preliminary data.</text>
</comment>
<keyword evidence="2" id="KW-1185">Reference proteome</keyword>
<dbReference type="EMBL" id="JAPQKQ010000003">
    <property type="protein sequence ID" value="KAJ5203481.1"/>
    <property type="molecule type" value="Genomic_DNA"/>
</dbReference>
<dbReference type="AlphaFoldDB" id="A0A9W9SZD0"/>
<proteinExistence type="predicted"/>
<sequence length="49" mass="5582">MDASQVASFIQEHRSSLRVFNFQNVVFRSGNWDDAFASLTQLSSSEGWK</sequence>
<name>A0A9W9SZD0_9EURO</name>
<evidence type="ECO:0000313" key="1">
    <source>
        <dbReference type="EMBL" id="KAJ5203481.1"/>
    </source>
</evidence>
<dbReference type="OrthoDB" id="5327538at2759"/>
<gene>
    <name evidence="1" type="ORF">N7449_005560</name>
</gene>
<reference evidence="1" key="1">
    <citation type="submission" date="2022-11" db="EMBL/GenBank/DDBJ databases">
        <authorList>
            <person name="Petersen C."/>
        </authorList>
    </citation>
    <scope>NUCLEOTIDE SEQUENCE</scope>
    <source>
        <strain evidence="1">IBT 20477</strain>
    </source>
</reference>
<reference evidence="1" key="2">
    <citation type="journal article" date="2023" name="IMA Fungus">
        <title>Comparative genomic study of the Penicillium genus elucidates a diverse pangenome and 15 lateral gene transfer events.</title>
        <authorList>
            <person name="Petersen C."/>
            <person name="Sorensen T."/>
            <person name="Nielsen M.R."/>
            <person name="Sondergaard T.E."/>
            <person name="Sorensen J.L."/>
            <person name="Fitzpatrick D.A."/>
            <person name="Frisvad J.C."/>
            <person name="Nielsen K.L."/>
        </authorList>
    </citation>
    <scope>NUCLEOTIDE SEQUENCE</scope>
    <source>
        <strain evidence="1">IBT 20477</strain>
    </source>
</reference>
<dbReference type="Proteomes" id="UP001150942">
    <property type="component" value="Unassembled WGS sequence"/>
</dbReference>